<dbReference type="EMBL" id="WISP01000052">
    <property type="protein sequence ID" value="MQW03353.1"/>
    <property type="molecule type" value="Genomic_DNA"/>
</dbReference>
<dbReference type="EMBL" id="WISP01000015">
    <property type="protein sequence ID" value="MQW02501.1"/>
    <property type="molecule type" value="Genomic_DNA"/>
</dbReference>
<dbReference type="InterPro" id="IPR011990">
    <property type="entry name" value="TPR-like_helical_dom_sf"/>
</dbReference>
<dbReference type="RefSeq" id="WP_102903429.1">
    <property type="nucleotide sequence ID" value="NZ_CP136276.1"/>
</dbReference>
<organism evidence="2">
    <name type="scientific">Rhizobium meliloti</name>
    <name type="common">Ensifer meliloti</name>
    <name type="synonym">Sinorhizobium meliloti</name>
    <dbReference type="NCBI Taxonomy" id="382"/>
    <lineage>
        <taxon>Bacteria</taxon>
        <taxon>Pseudomonadati</taxon>
        <taxon>Pseudomonadota</taxon>
        <taxon>Alphaproteobacteria</taxon>
        <taxon>Hyphomicrobiales</taxon>
        <taxon>Rhizobiaceae</taxon>
        <taxon>Sinorhizobium/Ensifer group</taxon>
        <taxon>Sinorhizobium</taxon>
    </lineage>
</organism>
<gene>
    <name evidence="1" type="ORF">GHK45_01125</name>
    <name evidence="2" type="ORF">GHK45_05880</name>
</gene>
<dbReference type="Gene3D" id="1.25.40.10">
    <property type="entry name" value="Tetratricopeptide repeat domain"/>
    <property type="match status" value="1"/>
</dbReference>
<name>A0A6A7ZKG0_RHIML</name>
<evidence type="ECO:0000313" key="2">
    <source>
        <dbReference type="EMBL" id="MQW03353.1"/>
    </source>
</evidence>
<comment type="caution">
    <text evidence="2">The sequence shown here is derived from an EMBL/GenBank/DDBJ whole genome shotgun (WGS) entry which is preliminary data.</text>
</comment>
<sequence length="585" mass="64096">MTIADRGSVRAGSPTALPTNTEILSQLDRIRLSAEFDVPDRARKFLAYIVGEAIAGRADRIKAYSIATEVFGRDSSFDAQTDPVVRIEAGRIRRALERYYFVAGSNDPIVIKIPKGGYAPAFEKRDGAPYPLSFGQAPNVQSRSIPLEQTALWVSVATVGLLTCGLLANAFLGSAATTIESLTKSGGTRPNIPKLMVMPFEDLSQTPQSAMITRGLTDEVISNIAKFKEIVVVAGPAAPNSHSAEREYPAFALEGRVRLDGDKLRLGIRLVEHSDGSVVWANTYDEVLQPRKIIELQQNAAAAVASAIAQPYGIVFQANATHFMRSVPDDWQAYACTLAYYGYRGDLNPQTHASVQECLQHATSQFPDYATAWALLSLTYVDELRFRYRLKRSTTVSLAHAIEAAARAVELDPQNVRALQAEMLTLFFRGEVNAALTVGARAYAINPNDTELSGEYGFRLALSGQWRSGCDLVSKTVASNPGPVGYFEAALAVCCYIEHDYVAAERWARSADLHTNPVYHVILLAILGKLGKMDLARTEREWLEANVPGFLENARNEVALRIHRPEDQQHFIEGLRQAGVPIPGK</sequence>
<dbReference type="SUPFAM" id="SSF48452">
    <property type="entry name" value="TPR-like"/>
    <property type="match status" value="1"/>
</dbReference>
<reference evidence="2" key="1">
    <citation type="journal article" date="2013" name="Genome Biol.">
        <title>Comparative genomics of the core and accessory genomes of 48 Sinorhizobium strains comprising five genospecies.</title>
        <authorList>
            <person name="Sugawara M."/>
            <person name="Epstein B."/>
            <person name="Badgley B.D."/>
            <person name="Unno T."/>
            <person name="Xu L."/>
            <person name="Reese J."/>
            <person name="Gyaneshwar P."/>
            <person name="Denny R."/>
            <person name="Mudge J."/>
            <person name="Bharti A.K."/>
            <person name="Farmer A.D."/>
            <person name="May G.D."/>
            <person name="Woodward J.E."/>
            <person name="Medigue C."/>
            <person name="Vallenet D."/>
            <person name="Lajus A."/>
            <person name="Rouy Z."/>
            <person name="Martinez-Vaz B."/>
            <person name="Tiffin P."/>
            <person name="Young N.D."/>
            <person name="Sadowsky M.J."/>
        </authorList>
    </citation>
    <scope>NUCLEOTIDE SEQUENCE</scope>
    <source>
        <strain evidence="2">M30</strain>
    </source>
</reference>
<protein>
    <submittedName>
        <fullName evidence="2">Uncharacterized protein</fullName>
    </submittedName>
</protein>
<accession>A0A6A7ZKG0</accession>
<evidence type="ECO:0000313" key="1">
    <source>
        <dbReference type="EMBL" id="MQW02501.1"/>
    </source>
</evidence>
<proteinExistence type="predicted"/>
<dbReference type="AlphaFoldDB" id="A0A6A7ZKG0"/>